<evidence type="ECO:0000256" key="3">
    <source>
        <dbReference type="ARBA" id="ARBA00022833"/>
    </source>
</evidence>
<dbReference type="EMBL" id="JBANRG010000076">
    <property type="protein sequence ID" value="KAK7438900.1"/>
    <property type="molecule type" value="Genomic_DNA"/>
</dbReference>
<dbReference type="PROSITE" id="PS01360">
    <property type="entry name" value="ZF_MYND_1"/>
    <property type="match status" value="1"/>
</dbReference>
<evidence type="ECO:0000259" key="5">
    <source>
        <dbReference type="PROSITE" id="PS50865"/>
    </source>
</evidence>
<gene>
    <name evidence="6" type="ORF">VKT23_017827</name>
</gene>
<dbReference type="InterPro" id="IPR002893">
    <property type="entry name" value="Znf_MYND"/>
</dbReference>
<name>A0ABR1IQW5_9AGAR</name>
<evidence type="ECO:0000256" key="4">
    <source>
        <dbReference type="PROSITE-ProRule" id="PRU00134"/>
    </source>
</evidence>
<dbReference type="PROSITE" id="PS50865">
    <property type="entry name" value="ZF_MYND_2"/>
    <property type="match status" value="1"/>
</dbReference>
<reference evidence="6 7" key="1">
    <citation type="submission" date="2024-01" db="EMBL/GenBank/DDBJ databases">
        <title>A draft genome for the cacao thread blight pathogen Marasmiellus scandens.</title>
        <authorList>
            <person name="Baruah I.K."/>
            <person name="Leung J."/>
            <person name="Bukari Y."/>
            <person name="Amoako-Attah I."/>
            <person name="Meinhardt L.W."/>
            <person name="Bailey B.A."/>
            <person name="Cohen S.P."/>
        </authorList>
    </citation>
    <scope>NUCLEOTIDE SEQUENCE [LARGE SCALE GENOMIC DNA]</scope>
    <source>
        <strain evidence="6 7">GH-19</strain>
    </source>
</reference>
<keyword evidence="2 4" id="KW-0863">Zinc-finger</keyword>
<dbReference type="Proteomes" id="UP001498398">
    <property type="component" value="Unassembled WGS sequence"/>
</dbReference>
<dbReference type="SUPFAM" id="SSF144232">
    <property type="entry name" value="HIT/MYND zinc finger-like"/>
    <property type="match status" value="1"/>
</dbReference>
<keyword evidence="3" id="KW-0862">Zinc</keyword>
<dbReference type="Pfam" id="PF01753">
    <property type="entry name" value="zf-MYND"/>
    <property type="match status" value="1"/>
</dbReference>
<feature type="domain" description="MYND-type" evidence="5">
    <location>
        <begin position="370"/>
        <end position="406"/>
    </location>
</feature>
<protein>
    <recommendedName>
        <fullName evidence="5">MYND-type domain-containing protein</fullName>
    </recommendedName>
</protein>
<comment type="caution">
    <text evidence="6">The sequence shown here is derived from an EMBL/GenBank/DDBJ whole genome shotgun (WGS) entry which is preliminary data.</text>
</comment>
<sequence>MDLEDLDLPGLMIGGFVFCTSHGSEFCNKCQYDGRLVNNEHIMRALKKAFPGEKKDSEKFWRRPLISNVYNICTPSKTKIHPVFGLPLVECNLHKDAECRSCFNWEGLVISQMKLSEGLKNPSAIPVYISRPEKIQLLASMGVELSLRTRIPDLDLDKRLRGAIDASQNFEKLIGRMNGFDLSNLGKWPRSSTKSLLKAVSRSNPAESITRIENDSTEPRLYQNSFDDVRQTLMSLGYNWDNRCDCCMVEDKEEENGICVRVVNVLILNDDTPIFIVLYRRGLRCTPVQPILRWFDEMKKHGLTAIVKVQATPQEQNLLLTILERNAESLSPAYRPKRRVSEEEFELSFLLPMAPLSQQSIIHLSTITGCMICGNEASKKCSQCHVVDYCGTVCQSVDWKDHKQTCRAIKIGKWMPFKVSMEPEELREARASGKKLSMMNWSLSASPSMDNIQETRSANDSNPAPPNLYGDKPFLIKVQRPVINNGSAMMIYDQKRSAQFWLVRGDDPVAYDTALEEIKSGPRGLKIYRWAKRIGDLELSVCIDKAPPKVPQW</sequence>
<evidence type="ECO:0000256" key="2">
    <source>
        <dbReference type="ARBA" id="ARBA00022771"/>
    </source>
</evidence>
<evidence type="ECO:0000256" key="1">
    <source>
        <dbReference type="ARBA" id="ARBA00022723"/>
    </source>
</evidence>
<keyword evidence="1" id="KW-0479">Metal-binding</keyword>
<organism evidence="6 7">
    <name type="scientific">Marasmiellus scandens</name>
    <dbReference type="NCBI Taxonomy" id="2682957"/>
    <lineage>
        <taxon>Eukaryota</taxon>
        <taxon>Fungi</taxon>
        <taxon>Dikarya</taxon>
        <taxon>Basidiomycota</taxon>
        <taxon>Agaricomycotina</taxon>
        <taxon>Agaricomycetes</taxon>
        <taxon>Agaricomycetidae</taxon>
        <taxon>Agaricales</taxon>
        <taxon>Marasmiineae</taxon>
        <taxon>Omphalotaceae</taxon>
        <taxon>Marasmiellus</taxon>
    </lineage>
</organism>
<evidence type="ECO:0000313" key="7">
    <source>
        <dbReference type="Proteomes" id="UP001498398"/>
    </source>
</evidence>
<accession>A0ABR1IQW5</accession>
<evidence type="ECO:0000313" key="6">
    <source>
        <dbReference type="EMBL" id="KAK7438900.1"/>
    </source>
</evidence>
<dbReference type="Gene3D" id="6.10.140.2220">
    <property type="match status" value="1"/>
</dbReference>
<keyword evidence="7" id="KW-1185">Reference proteome</keyword>
<proteinExistence type="predicted"/>